<feature type="compositionally biased region" description="Basic and acidic residues" evidence="7">
    <location>
        <begin position="566"/>
        <end position="575"/>
    </location>
</feature>
<comment type="similarity">
    <text evidence="2">Belongs to the Ca(2+):cation antiporter (CaCA) (TC 2.A.19) family.</text>
</comment>
<evidence type="ECO:0000256" key="6">
    <source>
        <dbReference type="ARBA" id="ARBA00023136"/>
    </source>
</evidence>
<feature type="region of interest" description="Disordered" evidence="7">
    <location>
        <begin position="299"/>
        <end position="358"/>
    </location>
</feature>
<feature type="transmembrane region" description="Helical" evidence="8">
    <location>
        <begin position="258"/>
        <end position="277"/>
    </location>
</feature>
<feature type="compositionally biased region" description="Basic and acidic residues" evidence="7">
    <location>
        <begin position="450"/>
        <end position="464"/>
    </location>
</feature>
<keyword evidence="11" id="KW-1185">Reference proteome</keyword>
<feature type="transmembrane region" description="Helical" evidence="8">
    <location>
        <begin position="885"/>
        <end position="905"/>
    </location>
</feature>
<keyword evidence="6 8" id="KW-0472">Membrane</keyword>
<evidence type="ECO:0000313" key="10">
    <source>
        <dbReference type="EMBL" id="KZF26870.1"/>
    </source>
</evidence>
<feature type="compositionally biased region" description="Polar residues" evidence="7">
    <location>
        <begin position="640"/>
        <end position="650"/>
    </location>
</feature>
<dbReference type="GeneID" id="28899200"/>
<protein>
    <recommendedName>
        <fullName evidence="9">Sodium/calcium exchanger membrane region domain-containing protein</fullName>
    </recommendedName>
</protein>
<evidence type="ECO:0000256" key="4">
    <source>
        <dbReference type="ARBA" id="ARBA00022692"/>
    </source>
</evidence>
<dbReference type="Gene3D" id="1.20.1420.30">
    <property type="entry name" value="NCX, central ion-binding region"/>
    <property type="match status" value="2"/>
</dbReference>
<name>A0A165K112_XYLHT</name>
<dbReference type="RefSeq" id="XP_018192425.1">
    <property type="nucleotide sequence ID" value="XM_018334063.1"/>
</dbReference>
<dbReference type="GO" id="GO:0016020">
    <property type="term" value="C:membrane"/>
    <property type="evidence" value="ECO:0007669"/>
    <property type="project" value="UniProtKB-SubCell"/>
</dbReference>
<keyword evidence="3" id="KW-0813">Transport</keyword>
<feature type="transmembrane region" description="Helical" evidence="8">
    <location>
        <begin position="31"/>
        <end position="49"/>
    </location>
</feature>
<reference evidence="10 11" key="1">
    <citation type="journal article" date="2016" name="Fungal Biol.">
        <title>The genome of Xylona heveae provides a window into fungal endophytism.</title>
        <authorList>
            <person name="Gazis R."/>
            <person name="Kuo A."/>
            <person name="Riley R."/>
            <person name="LaButti K."/>
            <person name="Lipzen A."/>
            <person name="Lin J."/>
            <person name="Amirebrahimi M."/>
            <person name="Hesse C.N."/>
            <person name="Spatafora J.W."/>
            <person name="Henrissat B."/>
            <person name="Hainaut M."/>
            <person name="Grigoriev I.V."/>
            <person name="Hibbett D.S."/>
        </authorList>
    </citation>
    <scope>NUCLEOTIDE SEQUENCE [LARGE SCALE GENOMIC DNA]</scope>
    <source>
        <strain evidence="10 11">TC161</strain>
    </source>
</reference>
<proteinExistence type="inferred from homology"/>
<dbReference type="PANTHER" id="PTHR12266">
    <property type="entry name" value="NA+/CA2+ K+ INDEPENDENT EXCHANGER"/>
    <property type="match status" value="1"/>
</dbReference>
<feature type="compositionally biased region" description="Pro residues" evidence="7">
    <location>
        <begin position="827"/>
        <end position="838"/>
    </location>
</feature>
<dbReference type="Pfam" id="PF01699">
    <property type="entry name" value="Na_Ca_ex"/>
    <property type="match status" value="2"/>
</dbReference>
<dbReference type="FunCoup" id="A0A165K112">
    <property type="interactions" value="193"/>
</dbReference>
<evidence type="ECO:0000256" key="7">
    <source>
        <dbReference type="SAM" id="MobiDB-lite"/>
    </source>
</evidence>
<feature type="transmembrane region" description="Helical" evidence="8">
    <location>
        <begin position="917"/>
        <end position="935"/>
    </location>
</feature>
<feature type="transmembrane region" description="Helical" evidence="8">
    <location>
        <begin position="1067"/>
        <end position="1088"/>
    </location>
</feature>
<dbReference type="OMA" id="ARAHFHI"/>
<feature type="compositionally biased region" description="Acidic residues" evidence="7">
    <location>
        <begin position="303"/>
        <end position="315"/>
    </location>
</feature>
<dbReference type="GO" id="GO:0008324">
    <property type="term" value="F:monoatomic cation transmembrane transporter activity"/>
    <property type="evidence" value="ECO:0007669"/>
    <property type="project" value="TreeGrafter"/>
</dbReference>
<dbReference type="PANTHER" id="PTHR12266:SF0">
    <property type="entry name" value="MITOCHONDRIAL SODIUM_CALCIUM EXCHANGER PROTEIN"/>
    <property type="match status" value="1"/>
</dbReference>
<accession>A0A165K112</accession>
<dbReference type="InterPro" id="IPR004837">
    <property type="entry name" value="NaCa_Exmemb"/>
</dbReference>
<feature type="transmembrane region" description="Helical" evidence="8">
    <location>
        <begin position="941"/>
        <end position="963"/>
    </location>
</feature>
<dbReference type="InterPro" id="IPR051359">
    <property type="entry name" value="CaCA_antiporter"/>
</dbReference>
<dbReference type="InParanoid" id="A0A165K112"/>
<gene>
    <name evidence="10" type="ORF">L228DRAFT_258230</name>
</gene>
<feature type="compositionally biased region" description="Basic and acidic residues" evidence="7">
    <location>
        <begin position="541"/>
        <end position="559"/>
    </location>
</feature>
<feature type="transmembrane region" description="Helical" evidence="8">
    <location>
        <begin position="227"/>
        <end position="246"/>
    </location>
</feature>
<feature type="domain" description="Sodium/calcium exchanger membrane region" evidence="9">
    <location>
        <begin position="921"/>
        <end position="1080"/>
    </location>
</feature>
<feature type="transmembrane region" description="Helical" evidence="8">
    <location>
        <begin position="155"/>
        <end position="174"/>
    </location>
</feature>
<evidence type="ECO:0000256" key="5">
    <source>
        <dbReference type="ARBA" id="ARBA00022989"/>
    </source>
</evidence>
<keyword evidence="4 8" id="KW-0812">Transmembrane</keyword>
<evidence type="ECO:0000256" key="1">
    <source>
        <dbReference type="ARBA" id="ARBA00004141"/>
    </source>
</evidence>
<feature type="region of interest" description="Disordered" evidence="7">
    <location>
        <begin position="422"/>
        <end position="655"/>
    </location>
</feature>
<evidence type="ECO:0000256" key="8">
    <source>
        <dbReference type="SAM" id="Phobius"/>
    </source>
</evidence>
<feature type="domain" description="Sodium/calcium exchanger membrane region" evidence="9">
    <location>
        <begin position="131"/>
        <end position="269"/>
    </location>
</feature>
<feature type="compositionally biased region" description="Polar residues" evidence="7">
    <location>
        <begin position="504"/>
        <end position="519"/>
    </location>
</feature>
<dbReference type="Proteomes" id="UP000076632">
    <property type="component" value="Unassembled WGS sequence"/>
</dbReference>
<dbReference type="InterPro" id="IPR044880">
    <property type="entry name" value="NCX_ion-bd_dom_sf"/>
</dbReference>
<dbReference type="OrthoDB" id="407410at2759"/>
<feature type="transmembrane region" description="Helical" evidence="8">
    <location>
        <begin position="194"/>
        <end position="215"/>
    </location>
</feature>
<feature type="transmembrane region" description="Helical" evidence="8">
    <location>
        <begin position="124"/>
        <end position="143"/>
    </location>
</feature>
<evidence type="ECO:0000313" key="11">
    <source>
        <dbReference type="Proteomes" id="UP000076632"/>
    </source>
</evidence>
<evidence type="ECO:0000256" key="2">
    <source>
        <dbReference type="ARBA" id="ARBA00008170"/>
    </source>
</evidence>
<evidence type="ECO:0000259" key="9">
    <source>
        <dbReference type="Pfam" id="PF01699"/>
    </source>
</evidence>
<feature type="compositionally biased region" description="Pro residues" evidence="7">
    <location>
        <begin position="526"/>
        <end position="540"/>
    </location>
</feature>
<comment type="subcellular location">
    <subcellularLocation>
        <location evidence="1">Membrane</location>
        <topology evidence="1">Multi-pass membrane protein</topology>
    </subcellularLocation>
</comment>
<feature type="region of interest" description="Disordered" evidence="7">
    <location>
        <begin position="768"/>
        <end position="845"/>
    </location>
</feature>
<evidence type="ECO:0000256" key="3">
    <source>
        <dbReference type="ARBA" id="ARBA00022448"/>
    </source>
</evidence>
<dbReference type="STRING" id="1328760.A0A165K112"/>
<organism evidence="10 11">
    <name type="scientific">Xylona heveae (strain CBS 132557 / TC161)</name>
    <dbReference type="NCBI Taxonomy" id="1328760"/>
    <lineage>
        <taxon>Eukaryota</taxon>
        <taxon>Fungi</taxon>
        <taxon>Dikarya</taxon>
        <taxon>Ascomycota</taxon>
        <taxon>Pezizomycotina</taxon>
        <taxon>Xylonomycetes</taxon>
        <taxon>Xylonales</taxon>
        <taxon>Xylonaceae</taxon>
        <taxon>Xylona</taxon>
    </lineage>
</organism>
<dbReference type="AlphaFoldDB" id="A0A165K112"/>
<sequence>MPGNKPSFGPRPRKSELAFGRSRQKYRSARAFFISILIISCLTIGSLLLRRDSLSWSEVSLKQRGEELSGLGAGRRLGQDLECRNVHHAKDQCAYVRANCPDEEAGLISYLSLYYCRLSHAKPVAFIIMLLWLGLLFSTIGIAASDFFCINLSTIATILGMTESMAGVTFLAFGNGSPDVFSTFAAMSTHSGSLAIGELIGAAGFITAVVAGSMALVRPFRVSRRSFVRDVGFFIVAASFSMVFLADGSLHLWECGVMVGFYVFYVASVMLSHWWIARRRRRRERISAARSSFAVPGHGLEEIHEEPEAEEEEEDTRSAERRSLLPPGSRGSTDDFGALERGNTPPSQPSFEEEDEDVQDRWLAELNNNMRLNRPPRGPRRNTITPIRPSLFGALEFRTVLSSLNRSRNFPASPMNFRRFSDASDEESENAGYGATLTVPGQVQSAVEPDTTRNRLSHVEDSPNRRRSASTNTATNTQADVPRIEIHRNSSVPGIGIHSPSPPHQWQGQVSETGDSTVESAQPSSPAVPPSPVISISPPPSERHIRIETPRRSRDRTPRETTASPEHLHPSHHDPFASFQRRHHSPPSSPESGDISPRTSPKGSQPPSLRLDIPDGKPSSQGSSPTSPFPPFCEHAVSPRSVSRTRSIRASSIQLPPPSLSPECAFQSYDFDMGEEEEEEKPLSWWPYKYLPPPEVFASTLFPTLYAWGEKSLWEKVLGIIAAPSLFVLAITLPIVEADREDDGDAQIQCERRSTSVPAHAPSVFIERRSIAMQPDESPTLNGADGERSTLQDNPQSDPSPRADQGKKDSKAAALQNIERMTYHPKSPVPPESPPAPSPVEQEPPSSIKQWNRWLISIQVFTAPLFLVSVVWANAASEPLNPRSLIQPILWTLLASLIALALLYIFTSAHKAPRWRYALCFVGFAVSIAWISTIANEVVGVLKAFGVILNISDAILGLTVFAVGNSLGDLVADITVARLGYPVMALSACFGGPMLNILLGIGLSGLYMTIQAGRHRHEKHPHRPVKYKPYQIEVSNTLLISAVSLLVTLVGLLVIVPLNKWRLDRRIGWGLIALWCASTIGNVVVEIVGQAHSH</sequence>
<dbReference type="EMBL" id="KV407454">
    <property type="protein sequence ID" value="KZF26870.1"/>
    <property type="molecule type" value="Genomic_DNA"/>
</dbReference>
<keyword evidence="5 8" id="KW-1133">Transmembrane helix</keyword>
<dbReference type="GO" id="GO:0006874">
    <property type="term" value="P:intracellular calcium ion homeostasis"/>
    <property type="evidence" value="ECO:0007669"/>
    <property type="project" value="TreeGrafter"/>
</dbReference>
<feature type="transmembrane region" description="Helical" evidence="8">
    <location>
        <begin position="854"/>
        <end position="873"/>
    </location>
</feature>
<feature type="compositionally biased region" description="Polar residues" evidence="7">
    <location>
        <begin position="597"/>
        <end position="607"/>
    </location>
</feature>
<feature type="transmembrane region" description="Helical" evidence="8">
    <location>
        <begin position="1034"/>
        <end position="1055"/>
    </location>
</feature>